<reference evidence="1 2" key="2">
    <citation type="submission" date="2016-08" db="EMBL/GenBank/DDBJ databases">
        <title>Orenia metallireducens sp. nov. strain Z6, a Novel Metal-reducing Firmicute from the Deep Subsurface.</title>
        <authorList>
            <person name="Maxim B.I."/>
            <person name="Kenneth K."/>
            <person name="Flynn T.M."/>
            <person name="Oloughlin E.J."/>
            <person name="Locke R.A."/>
            <person name="Weber J.R."/>
            <person name="Egan S.M."/>
            <person name="Mackie R.I."/>
            <person name="Cann I.K."/>
        </authorList>
    </citation>
    <scope>NUCLEOTIDE SEQUENCE [LARGE SCALE GENOMIC DNA]</scope>
    <source>
        <strain evidence="1 2">Z6</strain>
    </source>
</reference>
<dbReference type="Gene3D" id="1.10.443.10">
    <property type="entry name" value="Intergrase catalytic core"/>
    <property type="match status" value="1"/>
</dbReference>
<protein>
    <submittedName>
        <fullName evidence="1">Uncharacterized protein</fullName>
    </submittedName>
</protein>
<evidence type="ECO:0000313" key="2">
    <source>
        <dbReference type="Proteomes" id="UP000093514"/>
    </source>
</evidence>
<organism evidence="1 2">
    <name type="scientific">Orenia metallireducens</name>
    <dbReference type="NCBI Taxonomy" id="1413210"/>
    <lineage>
        <taxon>Bacteria</taxon>
        <taxon>Bacillati</taxon>
        <taxon>Bacillota</taxon>
        <taxon>Clostridia</taxon>
        <taxon>Halanaerobiales</taxon>
        <taxon>Halobacteroidaceae</taxon>
        <taxon>Orenia</taxon>
    </lineage>
</organism>
<dbReference type="GO" id="GO:0006310">
    <property type="term" value="P:DNA recombination"/>
    <property type="evidence" value="ECO:0007669"/>
    <property type="project" value="InterPro"/>
</dbReference>
<name>A0A1C0A750_9FIRM</name>
<dbReference type="AlphaFoldDB" id="A0A1C0A750"/>
<comment type="caution">
    <text evidence="1">The sequence shown here is derived from an EMBL/GenBank/DDBJ whole genome shotgun (WGS) entry which is preliminary data.</text>
</comment>
<accession>A0A1C0A750</accession>
<dbReference type="InterPro" id="IPR013762">
    <property type="entry name" value="Integrase-like_cat_sf"/>
</dbReference>
<dbReference type="GO" id="GO:0003677">
    <property type="term" value="F:DNA binding"/>
    <property type="evidence" value="ECO:0007669"/>
    <property type="project" value="InterPro"/>
</dbReference>
<dbReference type="EMBL" id="LWDV01000009">
    <property type="protein sequence ID" value="OCL26077.1"/>
    <property type="molecule type" value="Genomic_DNA"/>
</dbReference>
<dbReference type="Proteomes" id="UP000093514">
    <property type="component" value="Unassembled WGS sequence"/>
</dbReference>
<dbReference type="GO" id="GO:0015074">
    <property type="term" value="P:DNA integration"/>
    <property type="evidence" value="ECO:0007669"/>
    <property type="project" value="InterPro"/>
</dbReference>
<sequence length="88" mass="10395">MIIHGIYQKRVYKNVKGTKTEASIRPLDVDEDVIKILKRRKISQKENKLRLGSKYNNEHDLVFTKEHSFLSYQDIQLGLLIKLLKRLS</sequence>
<reference evidence="2" key="1">
    <citation type="submission" date="2016-07" db="EMBL/GenBank/DDBJ databases">
        <authorList>
            <person name="Florea S."/>
            <person name="Webb J.S."/>
            <person name="Jaromczyk J."/>
            <person name="Schardl C.L."/>
        </authorList>
    </citation>
    <scope>NUCLEOTIDE SEQUENCE [LARGE SCALE GENOMIC DNA]</scope>
    <source>
        <strain evidence="2">Z6</strain>
    </source>
</reference>
<gene>
    <name evidence="1" type="ORF">U472_08650</name>
</gene>
<evidence type="ECO:0000313" key="1">
    <source>
        <dbReference type="EMBL" id="OCL26077.1"/>
    </source>
</evidence>
<proteinExistence type="predicted"/>
<keyword evidence="2" id="KW-1185">Reference proteome</keyword>